<evidence type="ECO:0000256" key="1">
    <source>
        <dbReference type="SAM" id="Coils"/>
    </source>
</evidence>
<dbReference type="Proteomes" id="UP000011116">
    <property type="component" value="Chromosome 6H"/>
</dbReference>
<evidence type="ECO:0000313" key="2">
    <source>
        <dbReference type="EnsemblPlants" id="HORVU.MOREX.r3.6HG0628860.1.CDS1"/>
    </source>
</evidence>
<accession>A0A8I6Z4V5</accession>
<reference evidence="2" key="2">
    <citation type="submission" date="2020-10" db="EMBL/GenBank/DDBJ databases">
        <authorList>
            <person name="Scholz U."/>
            <person name="Mascher M."/>
            <person name="Fiebig A."/>
        </authorList>
    </citation>
    <scope>NUCLEOTIDE SEQUENCE [LARGE SCALE GENOMIC DNA]</scope>
    <source>
        <strain evidence="2">cv. Morex</strain>
    </source>
</reference>
<dbReference type="SMR" id="A0A8I6Z4V5"/>
<feature type="coiled-coil region" evidence="1">
    <location>
        <begin position="52"/>
        <end position="93"/>
    </location>
</feature>
<dbReference type="PANTHER" id="PTHR33063:SF6">
    <property type="entry name" value="RAB6-INTERACTING GOLGIN"/>
    <property type="match status" value="1"/>
</dbReference>
<keyword evidence="1" id="KW-0175">Coiled coil</keyword>
<proteinExistence type="predicted"/>
<name>A0A8I6Z4V5_HORVV</name>
<keyword evidence="3" id="KW-1185">Reference proteome</keyword>
<sequence>MEKRKDAPVPEGEEPKSDVEIVEEVLKTEAKQSTFLRNVGLQSSRYNSSKVTAALAAHVRDLEQKLERSELQAEMMQEEMAAIKMKAEEYEAACDKELELLCRRSTEQEEKLPHLMALFGPKAS</sequence>
<dbReference type="AlphaFoldDB" id="A0A8I6Z4V5"/>
<dbReference type="EnsemblPlants" id="HORVU.MOREX.r3.6HG0628860.1">
    <property type="protein sequence ID" value="HORVU.MOREX.r3.6HG0628860.1.CDS1"/>
    <property type="gene ID" value="HORVU.MOREX.r3.6HG0628860"/>
</dbReference>
<dbReference type="Gramene" id="HORVU.MOREX.r3.6HG0628860.1">
    <property type="protein sequence ID" value="HORVU.MOREX.r3.6HG0628860.1.CDS1"/>
    <property type="gene ID" value="HORVU.MOREX.r3.6HG0628860"/>
</dbReference>
<dbReference type="Gramene" id="HORVU.MOREX.r2.6HG0521930.1">
    <property type="protein sequence ID" value="HORVU.MOREX.r2.6HG0521930.1.CDS.1"/>
    <property type="gene ID" value="HORVU.MOREX.r2.6HG0521930"/>
</dbReference>
<protein>
    <submittedName>
        <fullName evidence="2">Uncharacterized protein</fullName>
    </submittedName>
</protein>
<evidence type="ECO:0000313" key="3">
    <source>
        <dbReference type="Proteomes" id="UP000011116"/>
    </source>
</evidence>
<reference evidence="3" key="1">
    <citation type="journal article" date="2012" name="Nature">
        <title>A physical, genetic and functional sequence assembly of the barley genome.</title>
        <authorList>
            <consortium name="The International Barley Genome Sequencing Consortium"/>
            <person name="Mayer K.F."/>
            <person name="Waugh R."/>
            <person name="Brown J.W."/>
            <person name="Schulman A."/>
            <person name="Langridge P."/>
            <person name="Platzer M."/>
            <person name="Fincher G.B."/>
            <person name="Muehlbauer G.J."/>
            <person name="Sato K."/>
            <person name="Close T.J."/>
            <person name="Wise R.P."/>
            <person name="Stein N."/>
        </authorList>
    </citation>
    <scope>NUCLEOTIDE SEQUENCE [LARGE SCALE GENOMIC DNA]</scope>
    <source>
        <strain evidence="3">cv. Morex</strain>
    </source>
</reference>
<dbReference type="PANTHER" id="PTHR33063">
    <property type="entry name" value="OS02G0583500 PROTEIN"/>
    <property type="match status" value="1"/>
</dbReference>
<reference evidence="2" key="3">
    <citation type="submission" date="2022-01" db="UniProtKB">
        <authorList>
            <consortium name="EnsemblPlants"/>
        </authorList>
    </citation>
    <scope>IDENTIFICATION</scope>
    <source>
        <strain evidence="2">subsp. vulgare</strain>
    </source>
</reference>
<organism evidence="2 3">
    <name type="scientific">Hordeum vulgare subsp. vulgare</name>
    <name type="common">Domesticated barley</name>
    <dbReference type="NCBI Taxonomy" id="112509"/>
    <lineage>
        <taxon>Eukaryota</taxon>
        <taxon>Viridiplantae</taxon>
        <taxon>Streptophyta</taxon>
        <taxon>Embryophyta</taxon>
        <taxon>Tracheophyta</taxon>
        <taxon>Spermatophyta</taxon>
        <taxon>Magnoliopsida</taxon>
        <taxon>Liliopsida</taxon>
        <taxon>Poales</taxon>
        <taxon>Poaceae</taxon>
        <taxon>BOP clade</taxon>
        <taxon>Pooideae</taxon>
        <taxon>Triticodae</taxon>
        <taxon>Triticeae</taxon>
        <taxon>Hordeinae</taxon>
        <taxon>Hordeum</taxon>
    </lineage>
</organism>